<dbReference type="InterPro" id="IPR042097">
    <property type="entry name" value="Aminopeptidase_N-like_N_sf"/>
</dbReference>
<dbReference type="PRINTS" id="PR00756">
    <property type="entry name" value="ALADIPTASE"/>
</dbReference>
<comment type="cofactor">
    <cofactor evidence="2">
        <name>Zn(2+)</name>
        <dbReference type="ChEBI" id="CHEBI:29105"/>
    </cofactor>
</comment>
<dbReference type="Gene3D" id="1.10.390.10">
    <property type="entry name" value="Neutral Protease Domain 2"/>
    <property type="match status" value="1"/>
</dbReference>
<keyword evidence="11" id="KW-0482">Metalloprotease</keyword>
<evidence type="ECO:0000256" key="2">
    <source>
        <dbReference type="ARBA" id="ARBA00001947"/>
    </source>
</evidence>
<keyword evidence="10" id="KW-0862">Zinc</keyword>
<dbReference type="GO" id="GO:0016285">
    <property type="term" value="F:alanyl aminopeptidase activity"/>
    <property type="evidence" value="ECO:0007669"/>
    <property type="project" value="UniProtKB-EC"/>
</dbReference>
<dbReference type="InterPro" id="IPR027268">
    <property type="entry name" value="Peptidase_M4/M1_CTD_sf"/>
</dbReference>
<evidence type="ECO:0000256" key="1">
    <source>
        <dbReference type="ARBA" id="ARBA00000098"/>
    </source>
</evidence>
<dbReference type="InterPro" id="IPR001930">
    <property type="entry name" value="Peptidase_M1"/>
</dbReference>
<comment type="caution">
    <text evidence="14">The sequence shown here is derived from an EMBL/GenBank/DDBJ whole genome shotgun (WGS) entry which is preliminary data.</text>
</comment>
<dbReference type="InterPro" id="IPR050344">
    <property type="entry name" value="Peptidase_M1_aminopeptidases"/>
</dbReference>
<dbReference type="Pfam" id="PF01433">
    <property type="entry name" value="Peptidase_M1"/>
    <property type="match status" value="1"/>
</dbReference>
<dbReference type="Pfam" id="PF17900">
    <property type="entry name" value="Peptidase_M1_N"/>
    <property type="match status" value="1"/>
</dbReference>
<name>A0A4V1KIA5_9SPHI</name>
<evidence type="ECO:0000256" key="3">
    <source>
        <dbReference type="ARBA" id="ARBA00010136"/>
    </source>
</evidence>
<evidence type="ECO:0000313" key="14">
    <source>
        <dbReference type="EMBL" id="RXF70012.1"/>
    </source>
</evidence>
<evidence type="ECO:0000256" key="6">
    <source>
        <dbReference type="ARBA" id="ARBA00022438"/>
    </source>
</evidence>
<dbReference type="InterPro" id="IPR045357">
    <property type="entry name" value="Aminopeptidase_N-like_N"/>
</dbReference>
<dbReference type="InterPro" id="IPR014782">
    <property type="entry name" value="Peptidase_M1_dom"/>
</dbReference>
<keyword evidence="7" id="KW-0645">Protease</keyword>
<dbReference type="GO" id="GO:0043171">
    <property type="term" value="P:peptide catabolic process"/>
    <property type="evidence" value="ECO:0007669"/>
    <property type="project" value="TreeGrafter"/>
</dbReference>
<evidence type="ECO:0000256" key="11">
    <source>
        <dbReference type="ARBA" id="ARBA00023049"/>
    </source>
</evidence>
<evidence type="ECO:0000259" key="12">
    <source>
        <dbReference type="Pfam" id="PF01433"/>
    </source>
</evidence>
<gene>
    <name evidence="14" type="ORF">EKH83_08975</name>
</gene>
<keyword evidence="6" id="KW-0031">Aminopeptidase</keyword>
<dbReference type="Proteomes" id="UP000290848">
    <property type="component" value="Unassembled WGS sequence"/>
</dbReference>
<comment type="catalytic activity">
    <reaction evidence="1">
        <text>Release of an N-terminal amino acid, Xaa-|-Yaa- from a peptide, amide or arylamide. Xaa is preferably Ala, but may be most amino acids including Pro (slow action). When a terminal hydrophobic residue is followed by a prolyl residue, the two may be released as an intact Xaa-Pro dipeptide.</text>
        <dbReference type="EC" id="3.4.11.2"/>
    </reaction>
</comment>
<dbReference type="CDD" id="cd09603">
    <property type="entry name" value="M1_APN_like"/>
    <property type="match status" value="1"/>
</dbReference>
<keyword evidence="8" id="KW-0479">Metal-binding</keyword>
<feature type="domain" description="Aminopeptidase N-like N-terminal" evidence="13">
    <location>
        <begin position="35"/>
        <end position="207"/>
    </location>
</feature>
<dbReference type="GO" id="GO:0070006">
    <property type="term" value="F:metalloaminopeptidase activity"/>
    <property type="evidence" value="ECO:0007669"/>
    <property type="project" value="TreeGrafter"/>
</dbReference>
<evidence type="ECO:0000256" key="5">
    <source>
        <dbReference type="ARBA" id="ARBA00015611"/>
    </source>
</evidence>
<dbReference type="GO" id="GO:0042277">
    <property type="term" value="F:peptide binding"/>
    <property type="evidence" value="ECO:0007669"/>
    <property type="project" value="TreeGrafter"/>
</dbReference>
<dbReference type="GO" id="GO:0006508">
    <property type="term" value="P:proteolysis"/>
    <property type="evidence" value="ECO:0007669"/>
    <property type="project" value="UniProtKB-KW"/>
</dbReference>
<accession>A0A4V1KIA5</accession>
<dbReference type="PANTHER" id="PTHR11533">
    <property type="entry name" value="PROTEASE M1 ZINC METALLOPROTEASE"/>
    <property type="match status" value="1"/>
</dbReference>
<dbReference type="SUPFAM" id="SSF55486">
    <property type="entry name" value="Metalloproteases ('zincins'), catalytic domain"/>
    <property type="match status" value="1"/>
</dbReference>
<evidence type="ECO:0000256" key="9">
    <source>
        <dbReference type="ARBA" id="ARBA00022801"/>
    </source>
</evidence>
<dbReference type="GO" id="GO:0008270">
    <property type="term" value="F:zinc ion binding"/>
    <property type="evidence" value="ECO:0007669"/>
    <property type="project" value="InterPro"/>
</dbReference>
<keyword evidence="9" id="KW-0378">Hydrolase</keyword>
<dbReference type="AlphaFoldDB" id="A0A4V1KIA5"/>
<evidence type="ECO:0000256" key="4">
    <source>
        <dbReference type="ARBA" id="ARBA00012564"/>
    </source>
</evidence>
<dbReference type="PANTHER" id="PTHR11533:SF174">
    <property type="entry name" value="PUROMYCIN-SENSITIVE AMINOPEPTIDASE-RELATED"/>
    <property type="match status" value="1"/>
</dbReference>
<dbReference type="GO" id="GO:0005737">
    <property type="term" value="C:cytoplasm"/>
    <property type="evidence" value="ECO:0007669"/>
    <property type="project" value="TreeGrafter"/>
</dbReference>
<dbReference type="EC" id="3.4.11.2" evidence="4"/>
<organism evidence="14 15">
    <name type="scientific">Arcticibacter tournemirensis</name>
    <dbReference type="NCBI Taxonomy" id="699437"/>
    <lineage>
        <taxon>Bacteria</taxon>
        <taxon>Pseudomonadati</taxon>
        <taxon>Bacteroidota</taxon>
        <taxon>Sphingobacteriia</taxon>
        <taxon>Sphingobacteriales</taxon>
        <taxon>Sphingobacteriaceae</taxon>
        <taxon>Arcticibacter</taxon>
    </lineage>
</organism>
<dbReference type="GO" id="GO:0005615">
    <property type="term" value="C:extracellular space"/>
    <property type="evidence" value="ECO:0007669"/>
    <property type="project" value="TreeGrafter"/>
</dbReference>
<comment type="similarity">
    <text evidence="3">Belongs to the peptidase M1 family.</text>
</comment>
<sequence length="532" mass="60701">MLMNSRIKLNRSVLSILLVFILGTGAAYSQVDVRHYRLNIFLSDTTDEIRGSADIEVRHLQASDSVVFDLTRRDHSGKGMFVSSVVTNKTKEPLRFSQTADKLIVYSSSKRGTSVQYTITYSGVPSDGLIISVNQFGQRTIFADNWPNRAHYWFPCIDHPSDKATVNFIVRAPSRYRIIANGIRKEERTAGNNETITRYEETIPIPTKVMVIGAAPFQVRNTGNVKGIPVSSWLFEGEKNVTAYDTAPSILTFFIRKIGPFSYKKLANVQSKTRFGGMENAGAIFYFEESPAYPGVESLVAHEIAHQWFGDAATEKDWSHVWLSEGFATYLSNVYLEDKYGPDSLRRLMTQQRNKVLKFEKKRFTPIIDHVQSDYMQILNANSYEKAAWVLHMLRREMGDAAFWKATRKYYKKYRNKNADTDDLLRIFEQVAGKDLDTFFNQWLYRAGNPKLTLNWRYLADSKNLILRVTQEQPELYQLSFEFSISGEPGLRSVLLKDRVTTVEVPVATVHASVIPDPNVNLMAEIKEDPQG</sequence>
<dbReference type="GO" id="GO:0016020">
    <property type="term" value="C:membrane"/>
    <property type="evidence" value="ECO:0007669"/>
    <property type="project" value="TreeGrafter"/>
</dbReference>
<evidence type="ECO:0000256" key="8">
    <source>
        <dbReference type="ARBA" id="ARBA00022723"/>
    </source>
</evidence>
<evidence type="ECO:0000313" key="15">
    <source>
        <dbReference type="Proteomes" id="UP000290848"/>
    </source>
</evidence>
<dbReference type="SUPFAM" id="SSF63737">
    <property type="entry name" value="Leukotriene A4 hydrolase N-terminal domain"/>
    <property type="match status" value="1"/>
</dbReference>
<protein>
    <recommendedName>
        <fullName evidence="5">Aminopeptidase N</fullName>
        <ecNumber evidence="4">3.4.11.2</ecNumber>
    </recommendedName>
</protein>
<feature type="domain" description="Peptidase M1 membrane alanine aminopeptidase" evidence="12">
    <location>
        <begin position="245"/>
        <end position="443"/>
    </location>
</feature>
<reference evidence="14 15" key="1">
    <citation type="submission" date="2018-12" db="EMBL/GenBank/DDBJ databases">
        <title>The Draft Genome Sequence of the Soil Bacterium Pedobacter tournemirensis R1.</title>
        <authorList>
            <person name="He J."/>
        </authorList>
    </citation>
    <scope>NUCLEOTIDE SEQUENCE [LARGE SCALE GENOMIC DNA]</scope>
    <source>
        <strain evidence="14 15">R1</strain>
    </source>
</reference>
<evidence type="ECO:0000256" key="10">
    <source>
        <dbReference type="ARBA" id="ARBA00022833"/>
    </source>
</evidence>
<proteinExistence type="inferred from homology"/>
<dbReference type="EMBL" id="RXOC01000005">
    <property type="protein sequence ID" value="RXF70012.1"/>
    <property type="molecule type" value="Genomic_DNA"/>
</dbReference>
<evidence type="ECO:0000256" key="7">
    <source>
        <dbReference type="ARBA" id="ARBA00022670"/>
    </source>
</evidence>
<evidence type="ECO:0000259" key="13">
    <source>
        <dbReference type="Pfam" id="PF17900"/>
    </source>
</evidence>
<dbReference type="Gene3D" id="2.60.40.1730">
    <property type="entry name" value="tricorn interacting facor f3 domain"/>
    <property type="match status" value="1"/>
</dbReference>